<evidence type="ECO:0000313" key="9">
    <source>
        <dbReference type="Proteomes" id="UP001347796"/>
    </source>
</evidence>
<dbReference type="InterPro" id="IPR051342">
    <property type="entry name" value="PDZ_scaffold"/>
</dbReference>
<dbReference type="CDD" id="cd06678">
    <property type="entry name" value="PDZ2_LNX1_2-like"/>
    <property type="match status" value="1"/>
</dbReference>
<feature type="domain" description="RING-type" evidence="5">
    <location>
        <begin position="40"/>
        <end position="78"/>
    </location>
</feature>
<evidence type="ECO:0000256" key="2">
    <source>
        <dbReference type="ARBA" id="ARBA00022771"/>
    </source>
</evidence>
<dbReference type="CDD" id="cd06680">
    <property type="entry name" value="PDZ4_LNX1_2-like"/>
    <property type="match status" value="1"/>
</dbReference>
<keyword evidence="2 4" id="KW-0863">Zinc-finger</keyword>
<dbReference type="PROSITE" id="PS50145">
    <property type="entry name" value="ZF_TRAF"/>
    <property type="match status" value="1"/>
</dbReference>
<dbReference type="PROSITE" id="PS50106">
    <property type="entry name" value="PDZ"/>
    <property type="match status" value="4"/>
</dbReference>
<dbReference type="SMART" id="SM00184">
    <property type="entry name" value="RING"/>
    <property type="match status" value="1"/>
</dbReference>
<evidence type="ECO:0000256" key="1">
    <source>
        <dbReference type="ARBA" id="ARBA00022723"/>
    </source>
</evidence>
<feature type="domain" description="PDZ" evidence="6">
    <location>
        <begin position="273"/>
        <end position="355"/>
    </location>
</feature>
<keyword evidence="9" id="KW-1185">Reference proteome</keyword>
<dbReference type="PROSITE" id="PS00518">
    <property type="entry name" value="ZF_RING_1"/>
    <property type="match status" value="1"/>
</dbReference>
<dbReference type="EMBL" id="JAZGQO010000002">
    <property type="protein sequence ID" value="KAK6191471.1"/>
    <property type="molecule type" value="Genomic_DNA"/>
</dbReference>
<protein>
    <recommendedName>
        <fullName evidence="10">E3 ubiquitin-protein ligase LNX</fullName>
    </recommendedName>
</protein>
<dbReference type="PROSITE" id="PS50089">
    <property type="entry name" value="ZF_RING_2"/>
    <property type="match status" value="1"/>
</dbReference>
<dbReference type="Pfam" id="PF00595">
    <property type="entry name" value="PDZ"/>
    <property type="match status" value="4"/>
</dbReference>
<dbReference type="SUPFAM" id="SSF49599">
    <property type="entry name" value="TRAF domain-like"/>
    <property type="match status" value="1"/>
</dbReference>
<evidence type="ECO:0000313" key="8">
    <source>
        <dbReference type="EMBL" id="KAK6191471.1"/>
    </source>
</evidence>
<dbReference type="SMART" id="SM00228">
    <property type="entry name" value="PDZ"/>
    <property type="match status" value="4"/>
</dbReference>
<feature type="zinc finger region" description="TRAF-type" evidence="4">
    <location>
        <begin position="102"/>
        <end position="151"/>
    </location>
</feature>
<evidence type="ECO:0000259" key="5">
    <source>
        <dbReference type="PROSITE" id="PS50089"/>
    </source>
</evidence>
<accession>A0AAN8K953</accession>
<evidence type="ECO:0000256" key="4">
    <source>
        <dbReference type="PROSITE-ProRule" id="PRU00207"/>
    </source>
</evidence>
<dbReference type="Gene3D" id="3.30.40.10">
    <property type="entry name" value="Zinc/RING finger domain, C3HC4 (zinc finger)"/>
    <property type="match status" value="1"/>
</dbReference>
<proteinExistence type="predicted"/>
<dbReference type="PANTHER" id="PTHR19964:SF84">
    <property type="entry name" value="LIGAND OF NUMB PROTEIN X 2-LIKE ISOFORM X1"/>
    <property type="match status" value="1"/>
</dbReference>
<dbReference type="AlphaFoldDB" id="A0AAN8K953"/>
<sequence>MSLQNVRWHAALCLTCGQFHDAHGTHLYDYYQTVDEDLTCQICLQPLVNPLDTKCGHTFCQRCLKNYLKIQKQCPIDRQPLTIKDCVPSSILVRRLLDKLLVVCPNVDYCEEVLTRSELEAHLLHRCRGAVKRCIKASLGCPFQGPRSALQSHLWECPFRDQQAGKNPVIDGEVSTIEIQRASPELGISIVGGCDTPLICTVIQEIIKDGVVDNDGRLLPGDQILEVNGEDLTQATHYLAKKALYQYYPVCRLTVYRERAEENRPIEKEEILKITLNKVPGRPLGIKIVGKRNGPGVYILNLVPGSLAAFDGRLKQDDRVFEINGRDVTYGTQEQAAEIIQSDPTCVQFVISRRSRPQTPDLIRSTSCEASNYSLYSDPSISNTLFSNSALEKTINVQKDTCETLGISVAGGVASHRGDTPIYITNINPKGCLGRTGKLKRGDIILHVNGTSLLGQSHNEAVKQLKINADTNLLTLQIVDGAETSDGPGNFTPTWLYWLKVPKMCYILRSITLLRSPSGSLGFSIVGGSDHAHGPMPVFVKSVVPDTPASKDGRLKCGDIVLSVNEHSLQHITHAKAADLLKHLDGVVNMTVVSWPGTLV</sequence>
<keyword evidence="1 4" id="KW-0479">Metal-binding</keyword>
<gene>
    <name evidence="8" type="ORF">SNE40_003152</name>
</gene>
<dbReference type="InterPro" id="IPR001293">
    <property type="entry name" value="Znf_TRAF"/>
</dbReference>
<dbReference type="GO" id="GO:0008270">
    <property type="term" value="F:zinc ion binding"/>
    <property type="evidence" value="ECO:0007669"/>
    <property type="project" value="UniProtKB-KW"/>
</dbReference>
<dbReference type="InterPro" id="IPR013083">
    <property type="entry name" value="Znf_RING/FYVE/PHD"/>
</dbReference>
<feature type="domain" description="PDZ" evidence="6">
    <location>
        <begin position="510"/>
        <end position="596"/>
    </location>
</feature>
<dbReference type="Gene3D" id="2.30.42.10">
    <property type="match status" value="4"/>
</dbReference>
<dbReference type="InterPro" id="IPR036034">
    <property type="entry name" value="PDZ_sf"/>
</dbReference>
<name>A0AAN8K953_PATCE</name>
<feature type="domain" description="PDZ" evidence="6">
    <location>
        <begin position="394"/>
        <end position="480"/>
    </location>
</feature>
<comment type="caution">
    <text evidence="8">The sequence shown here is derived from an EMBL/GenBank/DDBJ whole genome shotgun (WGS) entry which is preliminary data.</text>
</comment>
<reference evidence="8 9" key="1">
    <citation type="submission" date="2024-01" db="EMBL/GenBank/DDBJ databases">
        <title>The genome of the rayed Mediterranean limpet Patella caerulea (Linnaeus, 1758).</title>
        <authorList>
            <person name="Anh-Thu Weber A."/>
            <person name="Halstead-Nussloch G."/>
        </authorList>
    </citation>
    <scope>NUCLEOTIDE SEQUENCE [LARGE SCALE GENOMIC DNA]</scope>
    <source>
        <strain evidence="8">AATW-2023a</strain>
        <tissue evidence="8">Whole specimen</tissue>
    </source>
</reference>
<dbReference type="CDD" id="cd16637">
    <property type="entry name" value="mRING-HC-C3HC3D_LNX1-like"/>
    <property type="match status" value="1"/>
</dbReference>
<dbReference type="Pfam" id="PF13923">
    <property type="entry name" value="zf-C3HC4_2"/>
    <property type="match status" value="1"/>
</dbReference>
<dbReference type="CDD" id="cd06679">
    <property type="entry name" value="PDZ3_LNX1_2-like"/>
    <property type="match status" value="1"/>
</dbReference>
<dbReference type="SUPFAM" id="SSF57850">
    <property type="entry name" value="RING/U-box"/>
    <property type="match status" value="1"/>
</dbReference>
<organism evidence="8 9">
    <name type="scientific">Patella caerulea</name>
    <name type="common">Rayed Mediterranean limpet</name>
    <dbReference type="NCBI Taxonomy" id="87958"/>
    <lineage>
        <taxon>Eukaryota</taxon>
        <taxon>Metazoa</taxon>
        <taxon>Spiralia</taxon>
        <taxon>Lophotrochozoa</taxon>
        <taxon>Mollusca</taxon>
        <taxon>Gastropoda</taxon>
        <taxon>Patellogastropoda</taxon>
        <taxon>Patelloidea</taxon>
        <taxon>Patellidae</taxon>
        <taxon>Patella</taxon>
    </lineage>
</organism>
<evidence type="ECO:0008006" key="10">
    <source>
        <dbReference type="Google" id="ProtNLM"/>
    </source>
</evidence>
<dbReference type="SUPFAM" id="SSF50156">
    <property type="entry name" value="PDZ domain-like"/>
    <property type="match status" value="4"/>
</dbReference>
<dbReference type="InterPro" id="IPR017907">
    <property type="entry name" value="Znf_RING_CS"/>
</dbReference>
<evidence type="ECO:0000259" key="6">
    <source>
        <dbReference type="PROSITE" id="PS50106"/>
    </source>
</evidence>
<feature type="domain" description="TRAF-type" evidence="7">
    <location>
        <begin position="102"/>
        <end position="151"/>
    </location>
</feature>
<dbReference type="InterPro" id="IPR001478">
    <property type="entry name" value="PDZ"/>
</dbReference>
<feature type="domain" description="PDZ" evidence="6">
    <location>
        <begin position="176"/>
        <end position="259"/>
    </location>
</feature>
<dbReference type="Proteomes" id="UP001347796">
    <property type="component" value="Unassembled WGS sequence"/>
</dbReference>
<keyword evidence="3 4" id="KW-0862">Zinc</keyword>
<dbReference type="CDD" id="cd06677">
    <property type="entry name" value="PDZ1_LNX1_2-like"/>
    <property type="match status" value="1"/>
</dbReference>
<evidence type="ECO:0000259" key="7">
    <source>
        <dbReference type="PROSITE" id="PS50145"/>
    </source>
</evidence>
<dbReference type="InterPro" id="IPR001841">
    <property type="entry name" value="Znf_RING"/>
</dbReference>
<dbReference type="PANTHER" id="PTHR19964">
    <property type="entry name" value="MULTIPLE PDZ DOMAIN PROTEIN"/>
    <property type="match status" value="1"/>
</dbReference>
<evidence type="ECO:0000256" key="3">
    <source>
        <dbReference type="ARBA" id="ARBA00022833"/>
    </source>
</evidence>